<feature type="coiled-coil region" evidence="10">
    <location>
        <begin position="398"/>
        <end position="425"/>
    </location>
</feature>
<feature type="domain" description="F-box" evidence="12">
    <location>
        <begin position="48"/>
        <end position="97"/>
    </location>
</feature>
<evidence type="ECO:0000256" key="8">
    <source>
        <dbReference type="ARBA" id="ARBA00023306"/>
    </source>
</evidence>
<evidence type="ECO:0000256" key="4">
    <source>
        <dbReference type="ARBA" id="ARBA00022618"/>
    </source>
</evidence>
<comment type="caution">
    <text evidence="13">The sequence shown here is derived from an EMBL/GenBank/DDBJ whole genome shotgun (WGS) entry which is preliminary data.</text>
</comment>
<dbReference type="InterPro" id="IPR011990">
    <property type="entry name" value="TPR-like_helical_dom_sf"/>
</dbReference>
<keyword evidence="9" id="KW-0137">Centromere</keyword>
<feature type="compositionally biased region" description="Basic residues" evidence="11">
    <location>
        <begin position="1"/>
        <end position="14"/>
    </location>
</feature>
<dbReference type="PANTHER" id="PTHR14527">
    <property type="entry name" value="PROTEIN MIS12 HOMOLOG"/>
    <property type="match status" value="1"/>
</dbReference>
<dbReference type="GO" id="GO:0000444">
    <property type="term" value="C:MIS12/MIND type complex"/>
    <property type="evidence" value="ECO:0007669"/>
    <property type="project" value="TreeGrafter"/>
</dbReference>
<dbReference type="GO" id="GO:0000070">
    <property type="term" value="P:mitotic sister chromatid segregation"/>
    <property type="evidence" value="ECO:0007669"/>
    <property type="project" value="TreeGrafter"/>
</dbReference>
<dbReference type="GO" id="GO:0005634">
    <property type="term" value="C:nucleus"/>
    <property type="evidence" value="ECO:0007669"/>
    <property type="project" value="InterPro"/>
</dbReference>
<dbReference type="InterPro" id="IPR001810">
    <property type="entry name" value="F-box_dom"/>
</dbReference>
<dbReference type="Proteomes" id="UP001374584">
    <property type="component" value="Unassembled WGS sequence"/>
</dbReference>
<evidence type="ECO:0000259" key="12">
    <source>
        <dbReference type="PROSITE" id="PS50181"/>
    </source>
</evidence>
<feature type="region of interest" description="Disordered" evidence="11">
    <location>
        <begin position="1"/>
        <end position="47"/>
    </location>
</feature>
<dbReference type="Pfam" id="PF23310">
    <property type="entry name" value="TPR_27"/>
    <property type="match status" value="1"/>
</dbReference>
<sequence length="516" mass="58783">MTTSKLVKKTHCNKRQRDESNESASSVPMESLPRDNKRQRTDTNQSSLIPIKSIPQDLLVNVVARVSSESYIDHYNMKVCCRDFFNASKENYMWQQVSLEKFPLIPWSHKEAFDSFMQSCKEGGNIEALFRVGLQELKSFVGNIEKGMKTLKMAAEKGHLEAKYTYALILLCSHDDDLRKEGVQYLQFLRNAKCVVNCRNNVITLLEGLWRRPYGTLVRNPTPLCSKKPCKGWSLKKGTWQLVDNEDDDDNIQNSCENCNVARIGSFERQIGNLAGMEESQSEAVFDVLNLNPQLFCNEVLNNVDDVFDEAFRFFYQDASTKLNIQGTQRSQDLKKGVDCIRQKVQSVLDKQLGAWENYILRHCFSLPRGFRLPNTDESTESGPNPGAPFDPDIDAQLDSLREKLTEVAQDSEMLNQEIQLLERKSGIDAGYINEAVQLYEQNSMHELFQEIVATASELEMKMGKLNSSMIEETDQMKTKRIYSTEMDLSAVHSAKGLSNGKLDDIEEFVGIMKSM</sequence>
<dbReference type="AlphaFoldDB" id="A0AAN9MQZ7"/>
<feature type="compositionally biased region" description="Basic and acidic residues" evidence="11">
    <location>
        <begin position="32"/>
        <end position="41"/>
    </location>
</feature>
<organism evidence="13 14">
    <name type="scientific">Phaseolus coccineus</name>
    <name type="common">Scarlet runner bean</name>
    <name type="synonym">Phaseolus multiflorus</name>
    <dbReference type="NCBI Taxonomy" id="3886"/>
    <lineage>
        <taxon>Eukaryota</taxon>
        <taxon>Viridiplantae</taxon>
        <taxon>Streptophyta</taxon>
        <taxon>Embryophyta</taxon>
        <taxon>Tracheophyta</taxon>
        <taxon>Spermatophyta</taxon>
        <taxon>Magnoliopsida</taxon>
        <taxon>eudicotyledons</taxon>
        <taxon>Gunneridae</taxon>
        <taxon>Pentapetalae</taxon>
        <taxon>rosids</taxon>
        <taxon>fabids</taxon>
        <taxon>Fabales</taxon>
        <taxon>Fabaceae</taxon>
        <taxon>Papilionoideae</taxon>
        <taxon>50 kb inversion clade</taxon>
        <taxon>NPAAA clade</taxon>
        <taxon>indigoferoid/millettioid clade</taxon>
        <taxon>Phaseoleae</taxon>
        <taxon>Phaseolus</taxon>
    </lineage>
</organism>
<dbReference type="GO" id="GO:0051382">
    <property type="term" value="P:kinetochore assembly"/>
    <property type="evidence" value="ECO:0007669"/>
    <property type="project" value="TreeGrafter"/>
</dbReference>
<evidence type="ECO:0000256" key="11">
    <source>
        <dbReference type="SAM" id="MobiDB-lite"/>
    </source>
</evidence>
<dbReference type="GO" id="GO:0051301">
    <property type="term" value="P:cell division"/>
    <property type="evidence" value="ECO:0007669"/>
    <property type="project" value="UniProtKB-KW"/>
</dbReference>
<dbReference type="PROSITE" id="PS50181">
    <property type="entry name" value="FBOX"/>
    <property type="match status" value="1"/>
</dbReference>
<dbReference type="EMBL" id="JAYMYR010000006">
    <property type="protein sequence ID" value="KAK7356788.1"/>
    <property type="molecule type" value="Genomic_DNA"/>
</dbReference>
<keyword evidence="5" id="KW-0498">Mitosis</keyword>
<accession>A0AAN9MQZ7</accession>
<evidence type="ECO:0000313" key="13">
    <source>
        <dbReference type="EMBL" id="KAK7356788.1"/>
    </source>
</evidence>
<evidence type="ECO:0000256" key="2">
    <source>
        <dbReference type="ARBA" id="ARBA00008643"/>
    </source>
</evidence>
<evidence type="ECO:0000256" key="10">
    <source>
        <dbReference type="SAM" id="Coils"/>
    </source>
</evidence>
<protein>
    <recommendedName>
        <fullName evidence="12">F-box domain-containing protein</fullName>
    </recommendedName>
</protein>
<evidence type="ECO:0000256" key="6">
    <source>
        <dbReference type="ARBA" id="ARBA00022838"/>
    </source>
</evidence>
<evidence type="ECO:0000256" key="5">
    <source>
        <dbReference type="ARBA" id="ARBA00022776"/>
    </source>
</evidence>
<dbReference type="InterPro" id="IPR057136">
    <property type="entry name" value="At2g35280_TPR_dom"/>
</dbReference>
<evidence type="ECO:0000256" key="9">
    <source>
        <dbReference type="ARBA" id="ARBA00023328"/>
    </source>
</evidence>
<keyword evidence="4" id="KW-0132">Cell division</keyword>
<dbReference type="InterPro" id="IPR008685">
    <property type="entry name" value="Centromere_Mis12"/>
</dbReference>
<keyword evidence="14" id="KW-1185">Reference proteome</keyword>
<keyword evidence="6" id="KW-0995">Kinetochore</keyword>
<reference evidence="13 14" key="1">
    <citation type="submission" date="2024-01" db="EMBL/GenBank/DDBJ databases">
        <title>The genomes of 5 underutilized Papilionoideae crops provide insights into root nodulation and disease resistanc.</title>
        <authorList>
            <person name="Jiang F."/>
        </authorList>
    </citation>
    <scope>NUCLEOTIDE SEQUENCE [LARGE SCALE GENOMIC DNA]</scope>
    <source>
        <strain evidence="13">JINMINGXINNONG_FW02</strain>
        <tissue evidence="13">Leaves</tissue>
    </source>
</reference>
<dbReference type="Pfam" id="PF05859">
    <property type="entry name" value="Mis12"/>
    <property type="match status" value="1"/>
</dbReference>
<dbReference type="SUPFAM" id="SSF81901">
    <property type="entry name" value="HCP-like"/>
    <property type="match status" value="1"/>
</dbReference>
<evidence type="ECO:0000256" key="1">
    <source>
        <dbReference type="ARBA" id="ARBA00004629"/>
    </source>
</evidence>
<evidence type="ECO:0000256" key="3">
    <source>
        <dbReference type="ARBA" id="ARBA00022454"/>
    </source>
</evidence>
<evidence type="ECO:0000256" key="7">
    <source>
        <dbReference type="ARBA" id="ARBA00023054"/>
    </source>
</evidence>
<comment type="subcellular location">
    <subcellularLocation>
        <location evidence="1">Chromosome</location>
        <location evidence="1">Centromere</location>
        <location evidence="1">Kinetochore</location>
    </subcellularLocation>
</comment>
<keyword evidence="8" id="KW-0131">Cell cycle</keyword>
<gene>
    <name evidence="13" type="ORF">VNO80_16064</name>
</gene>
<comment type="similarity">
    <text evidence="2">Belongs to the mis12 family.</text>
</comment>
<evidence type="ECO:0000313" key="14">
    <source>
        <dbReference type="Proteomes" id="UP001374584"/>
    </source>
</evidence>
<keyword evidence="3" id="KW-0158">Chromosome</keyword>
<dbReference type="PANTHER" id="PTHR14527:SF2">
    <property type="entry name" value="PROTEIN MIS12 HOMOLOG"/>
    <property type="match status" value="1"/>
</dbReference>
<dbReference type="Gene3D" id="1.25.40.10">
    <property type="entry name" value="Tetratricopeptide repeat domain"/>
    <property type="match status" value="1"/>
</dbReference>
<name>A0AAN9MQZ7_PHACN</name>
<keyword evidence="7 10" id="KW-0175">Coiled coil</keyword>
<proteinExistence type="inferred from homology"/>